<evidence type="ECO:0000256" key="3">
    <source>
        <dbReference type="ARBA" id="ARBA00010137"/>
    </source>
</evidence>
<dbReference type="PANTHER" id="PTHR46904">
    <property type="entry name" value="CENTROMERE PROTEIN T"/>
    <property type="match status" value="1"/>
</dbReference>
<dbReference type="Pfam" id="PF15511">
    <property type="entry name" value="CENP-T_C"/>
    <property type="match status" value="1"/>
</dbReference>
<dbReference type="Proteomes" id="UP000233100">
    <property type="component" value="Chromosome 20"/>
</dbReference>
<evidence type="ECO:0000259" key="17">
    <source>
        <dbReference type="Pfam" id="PF15511"/>
    </source>
</evidence>
<dbReference type="Pfam" id="PF16171">
    <property type="entry name" value="CENP-T_N"/>
    <property type="match status" value="2"/>
</dbReference>
<dbReference type="FunFam" id="1.10.20.10:FF:000050">
    <property type="entry name" value="centromere protein T isoform X2"/>
    <property type="match status" value="1"/>
</dbReference>
<dbReference type="PANTHER" id="PTHR46904:SF1">
    <property type="entry name" value="CENTROMERE PROTEIN T"/>
    <property type="match status" value="1"/>
</dbReference>
<evidence type="ECO:0000256" key="15">
    <source>
        <dbReference type="ARBA" id="ARBA00046865"/>
    </source>
</evidence>
<evidence type="ECO:0000256" key="1">
    <source>
        <dbReference type="ARBA" id="ARBA00004123"/>
    </source>
</evidence>
<keyword evidence="6" id="KW-0597">Phosphoprotein</keyword>
<organism evidence="19 20">
    <name type="scientific">Macaca fascicularis</name>
    <name type="common">Crab-eating macaque</name>
    <name type="synonym">Cynomolgus monkey</name>
    <dbReference type="NCBI Taxonomy" id="9541"/>
    <lineage>
        <taxon>Eukaryota</taxon>
        <taxon>Metazoa</taxon>
        <taxon>Chordata</taxon>
        <taxon>Craniata</taxon>
        <taxon>Vertebrata</taxon>
        <taxon>Euteleostomi</taxon>
        <taxon>Mammalia</taxon>
        <taxon>Eutheria</taxon>
        <taxon>Euarchontoglires</taxon>
        <taxon>Primates</taxon>
        <taxon>Haplorrhini</taxon>
        <taxon>Catarrhini</taxon>
        <taxon>Cercopithecidae</taxon>
        <taxon>Cercopithecinae</taxon>
        <taxon>Macaca</taxon>
    </lineage>
</organism>
<feature type="compositionally biased region" description="Polar residues" evidence="16">
    <location>
        <begin position="45"/>
        <end position="57"/>
    </location>
</feature>
<keyword evidence="12" id="KW-0131">Cell cycle</keyword>
<evidence type="ECO:0000256" key="11">
    <source>
        <dbReference type="ARBA" id="ARBA00023242"/>
    </source>
</evidence>
<evidence type="ECO:0000256" key="6">
    <source>
        <dbReference type="ARBA" id="ARBA00022553"/>
    </source>
</evidence>
<evidence type="ECO:0000256" key="2">
    <source>
        <dbReference type="ARBA" id="ARBA00004629"/>
    </source>
</evidence>
<keyword evidence="10" id="KW-0238">DNA-binding</keyword>
<feature type="domain" description="Centromere kinetochore component CENP-T N-terminal" evidence="18">
    <location>
        <begin position="115"/>
        <end position="401"/>
    </location>
</feature>
<dbReference type="GO" id="GO:0000278">
    <property type="term" value="P:mitotic cell cycle"/>
    <property type="evidence" value="ECO:0007669"/>
    <property type="project" value="TreeGrafter"/>
</dbReference>
<proteinExistence type="inferred from homology"/>
<dbReference type="VEuPathDB" id="HostDB:ENSMFAG00000000806"/>
<feature type="compositionally biased region" description="Polar residues" evidence="16">
    <location>
        <begin position="351"/>
        <end position="362"/>
    </location>
</feature>
<dbReference type="AlphaFoldDB" id="A0A2K5UAY3"/>
<keyword evidence="8" id="KW-0498">Mitosis</keyword>
<accession>A0A2K5UAY3</accession>
<feature type="region of interest" description="Disordered" evidence="16">
    <location>
        <begin position="1"/>
        <end position="78"/>
    </location>
</feature>
<comment type="function">
    <text evidence="14">Component of the CENPA-NAC (nucleosome-associated) complex, a complex that plays a central role in assembly of kinetochore proteins, mitotic progression and chromosome segregation. The CENPA-NAC complex recruits the CENPA-CAD (nucleosome distal) complex and may be involved in incorporation of newly synthesized CENPA into centromeres. Part of a nucleosome-associated complex that binds specifically to histone H3-containing nucleosomes at the centromere, as opposed to nucleosomes containing CENPA. Component of the heterotetrameric CENP-T-W-S-X complex that binds and supercoils DNA, and plays an important role in kinetochore assembly. CENPT has a fundamental role in kinetochore assembly and function. It is one of the inner kinetochore proteins, with most further proteins binding downstream. Required for normal chromosome organization and normal progress through mitosis.</text>
</comment>
<evidence type="ECO:0000313" key="19">
    <source>
        <dbReference type="Ensembl" id="ENSMFAP00000009488.2"/>
    </source>
</evidence>
<dbReference type="GO" id="GO:0046982">
    <property type="term" value="F:protein heterodimerization activity"/>
    <property type="evidence" value="ECO:0007669"/>
    <property type="project" value="InterPro"/>
</dbReference>
<evidence type="ECO:0000256" key="9">
    <source>
        <dbReference type="ARBA" id="ARBA00022838"/>
    </source>
</evidence>
<keyword evidence="5" id="KW-0158">Chromosome</keyword>
<comment type="similarity">
    <text evidence="3">Belongs to the CENP-T/CNN1 family.</text>
</comment>
<keyword evidence="13" id="KW-0137">Centromere</keyword>
<feature type="region of interest" description="Disordered" evidence="16">
    <location>
        <begin position="243"/>
        <end position="279"/>
    </location>
</feature>
<evidence type="ECO:0000256" key="12">
    <source>
        <dbReference type="ARBA" id="ARBA00023306"/>
    </source>
</evidence>
<dbReference type="InterPro" id="IPR035425">
    <property type="entry name" value="CENP-T/H4_C"/>
</dbReference>
<feature type="compositionally biased region" description="Basic and acidic residues" evidence="16">
    <location>
        <begin position="18"/>
        <end position="27"/>
    </location>
</feature>
<dbReference type="InterPro" id="IPR032373">
    <property type="entry name" value="CENP-T_N"/>
</dbReference>
<evidence type="ECO:0000256" key="5">
    <source>
        <dbReference type="ARBA" id="ARBA00022454"/>
    </source>
</evidence>
<dbReference type="InterPro" id="IPR028255">
    <property type="entry name" value="CENP-T"/>
</dbReference>
<comment type="subcellular location">
    <subcellularLocation>
        <location evidence="2">Chromosome</location>
        <location evidence="2">Centromere</location>
        <location evidence="2">Kinetochore</location>
    </subcellularLocation>
    <subcellularLocation>
        <location evidence="1">Nucleus</location>
    </subcellularLocation>
</comment>
<evidence type="ECO:0000256" key="13">
    <source>
        <dbReference type="ARBA" id="ARBA00023328"/>
    </source>
</evidence>
<feature type="compositionally biased region" description="Polar residues" evidence="16">
    <location>
        <begin position="262"/>
        <end position="275"/>
    </location>
</feature>
<name>A0A2K5UAY3_MACFA</name>
<dbReference type="GO" id="GO:0051382">
    <property type="term" value="P:kinetochore assembly"/>
    <property type="evidence" value="ECO:0007669"/>
    <property type="project" value="InterPro"/>
</dbReference>
<evidence type="ECO:0000313" key="20">
    <source>
        <dbReference type="Proteomes" id="UP000233100"/>
    </source>
</evidence>
<gene>
    <name evidence="19" type="primary">CENPT</name>
</gene>
<reference evidence="19" key="2">
    <citation type="submission" date="2025-08" db="UniProtKB">
        <authorList>
            <consortium name="Ensembl"/>
        </authorList>
    </citation>
    <scope>IDENTIFICATION</scope>
</reference>
<protein>
    <recommendedName>
        <fullName evidence="4">Centromere protein T</fullName>
    </recommendedName>
</protein>
<evidence type="ECO:0000256" key="16">
    <source>
        <dbReference type="SAM" id="MobiDB-lite"/>
    </source>
</evidence>
<dbReference type="SUPFAM" id="SSF47113">
    <property type="entry name" value="Histone-fold"/>
    <property type="match status" value="1"/>
</dbReference>
<feature type="compositionally biased region" description="Basic and acidic residues" evidence="16">
    <location>
        <begin position="315"/>
        <end position="327"/>
    </location>
</feature>
<evidence type="ECO:0000256" key="7">
    <source>
        <dbReference type="ARBA" id="ARBA00022618"/>
    </source>
</evidence>
<sequence length="547" mass="59231">MADHNPDGDPTPRTLLRRVLDTADPRTPRRPRSSRAGAQRALLETASSRRLSGQTKTIAKGRSRGARSIGRSAHVQARGHLEEQTPRTLLKNILLTGTSPTPVLWYLSFRLHSYSLELQLPELEPSTTLAPGLLAPGRRKQRLRLSMFQQGVDQGLPLSQEPQGNADASSLTSSLNLTFATPLQPQSVQRPGLARRPPARRAVDVGAFLRDLRDTSLAPPNIVLEDTQPFSQPTVGSPNVYHSLPCTPHTGAEDAEQAAGRRTQSSGPGLQNNSPGKPAQFLAGEAEEVDAFALGFLSTSSGVSGEDEVEPLHNGVEEAEKKMKEEGVSVSEMEATGAQGPSRAEEPEGHTQVTEAEGSQGTAEAEGPGASSGDEDASSRAASPELASSTPESLQARRHHQFPEPAPPPGAAVLSSEPAEPLLVRCPPRPRTTGPRPRQDPHKAGLSHYVKLFSFFAKMPMERKALEMVEKCLDKYFQHLCDDLEVFAAHAGRKTVKPEDLELLMRRQGLVTDQVSLHVLVERHLPLEYRQLLIPCAYSGNSVFPAQ</sequence>
<dbReference type="GO" id="GO:0000776">
    <property type="term" value="C:kinetochore"/>
    <property type="evidence" value="ECO:0007669"/>
    <property type="project" value="UniProtKB-KW"/>
</dbReference>
<dbReference type="GO" id="GO:0005634">
    <property type="term" value="C:nucleus"/>
    <property type="evidence" value="ECO:0007669"/>
    <property type="project" value="UniProtKB-SubCell"/>
</dbReference>
<feature type="domain" description="CENP-T/Histone H4 histone fold" evidence="17">
    <location>
        <begin position="443"/>
        <end position="537"/>
    </location>
</feature>
<evidence type="ECO:0000256" key="8">
    <source>
        <dbReference type="ARBA" id="ARBA00022776"/>
    </source>
</evidence>
<keyword evidence="11" id="KW-0539">Nucleus</keyword>
<evidence type="ECO:0000256" key="10">
    <source>
        <dbReference type="ARBA" id="ARBA00023125"/>
    </source>
</evidence>
<feature type="domain" description="Centromere kinetochore component CENP-T N-terminal" evidence="18">
    <location>
        <begin position="1"/>
        <end position="97"/>
    </location>
</feature>
<comment type="subunit">
    <text evidence="15">Component of the CENPA-CAD complex, composed of CENPI, CENPK, CENPL, CENPO, CENPP, CENPQ, CENPR and CENPS. The CENPA-CAD complex is probably recruited on centromeres by the CENPA-NAC complex, at least composed of CENPA, CENPC, CENPH, CENPM, CENPN, CENPT and CENPU. Identified in a centromeric complex containing histones H2A, H2B, H3 and H4, and at least CENPA, CENPB, CENPC, CENPT, CENPN, HJURP, SUPT16H, SSRP1 and RSF1. Interacts (via N-terminus) with the NDC80 complex. Heterodimer with CENPW; this dimer coassembles with CENPS-CENPX heterodimers at centromeres to form the tetrameric CENP-T-W-S-X complex.</text>
</comment>
<dbReference type="GeneTree" id="ENSGT00390000003044"/>
<dbReference type="CDD" id="cd22920">
    <property type="entry name" value="HFD_CENP-T"/>
    <property type="match status" value="1"/>
</dbReference>
<evidence type="ECO:0000256" key="4">
    <source>
        <dbReference type="ARBA" id="ARBA00016401"/>
    </source>
</evidence>
<dbReference type="Bgee" id="ENSMFAG00000000806">
    <property type="expression patterns" value="Expressed in bone marrow and 7 other cell types or tissues"/>
</dbReference>
<dbReference type="GO" id="GO:0003677">
    <property type="term" value="F:DNA binding"/>
    <property type="evidence" value="ECO:0007669"/>
    <property type="project" value="UniProtKB-KW"/>
</dbReference>
<dbReference type="Ensembl" id="ENSMFAT00000020554.2">
    <property type="protein sequence ID" value="ENSMFAP00000009488.2"/>
    <property type="gene ID" value="ENSMFAG00000000806.2"/>
</dbReference>
<evidence type="ECO:0000256" key="14">
    <source>
        <dbReference type="ARBA" id="ARBA00045461"/>
    </source>
</evidence>
<keyword evidence="7" id="KW-0132">Cell division</keyword>
<dbReference type="GO" id="GO:0007059">
    <property type="term" value="P:chromosome segregation"/>
    <property type="evidence" value="ECO:0007669"/>
    <property type="project" value="TreeGrafter"/>
</dbReference>
<reference evidence="19" key="3">
    <citation type="submission" date="2025-09" db="UniProtKB">
        <authorList>
            <consortium name="Ensembl"/>
        </authorList>
    </citation>
    <scope>IDENTIFICATION</scope>
</reference>
<feature type="region of interest" description="Disordered" evidence="16">
    <location>
        <begin position="300"/>
        <end position="443"/>
    </location>
</feature>
<dbReference type="Gene3D" id="1.10.20.10">
    <property type="entry name" value="Histone, subunit A"/>
    <property type="match status" value="1"/>
</dbReference>
<dbReference type="InterPro" id="IPR009072">
    <property type="entry name" value="Histone-fold"/>
</dbReference>
<keyword evidence="20" id="KW-1185">Reference proteome</keyword>
<dbReference type="GO" id="GO:0051301">
    <property type="term" value="P:cell division"/>
    <property type="evidence" value="ECO:0007669"/>
    <property type="project" value="UniProtKB-KW"/>
</dbReference>
<keyword evidence="9" id="KW-0995">Kinetochore</keyword>
<reference evidence="19 20" key="1">
    <citation type="submission" date="2013-03" db="EMBL/GenBank/DDBJ databases">
        <authorList>
            <person name="Warren W."/>
            <person name="Wilson R.K."/>
        </authorList>
    </citation>
    <scope>NUCLEOTIDE SEQUENCE</scope>
</reference>
<evidence type="ECO:0000259" key="18">
    <source>
        <dbReference type="Pfam" id="PF16171"/>
    </source>
</evidence>